<dbReference type="EMBL" id="UINC01228547">
    <property type="protein sequence ID" value="SVE59907.1"/>
    <property type="molecule type" value="Genomic_DNA"/>
</dbReference>
<sequence length="94" mass="10476">MSTTRPTNQVRFTAILIGVLMMPVHSYWISRIEAIVYKGGGGSTSSLIWTSVYSMVVLLVIFRLIQRFWPKLALHRAELLAIFSMCNIAACVAG</sequence>
<feature type="domain" description="DUF6785" evidence="2">
    <location>
        <begin position="12"/>
        <end position="94"/>
    </location>
</feature>
<protein>
    <recommendedName>
        <fullName evidence="2">DUF6785 domain-containing protein</fullName>
    </recommendedName>
</protein>
<feature type="non-terminal residue" evidence="3">
    <location>
        <position position="94"/>
    </location>
</feature>
<organism evidence="3">
    <name type="scientific">marine metagenome</name>
    <dbReference type="NCBI Taxonomy" id="408172"/>
    <lineage>
        <taxon>unclassified sequences</taxon>
        <taxon>metagenomes</taxon>
        <taxon>ecological metagenomes</taxon>
    </lineage>
</organism>
<keyword evidence="1" id="KW-0812">Transmembrane</keyword>
<evidence type="ECO:0000259" key="2">
    <source>
        <dbReference type="Pfam" id="PF20581"/>
    </source>
</evidence>
<feature type="transmembrane region" description="Helical" evidence="1">
    <location>
        <begin position="46"/>
        <end position="65"/>
    </location>
</feature>
<accession>A0A383EST0</accession>
<keyword evidence="1" id="KW-1133">Transmembrane helix</keyword>
<dbReference type="AlphaFoldDB" id="A0A383EST0"/>
<reference evidence="3" key="1">
    <citation type="submission" date="2018-05" db="EMBL/GenBank/DDBJ databases">
        <authorList>
            <person name="Lanie J.A."/>
            <person name="Ng W.-L."/>
            <person name="Kazmierczak K.M."/>
            <person name="Andrzejewski T.M."/>
            <person name="Davidsen T.M."/>
            <person name="Wayne K.J."/>
            <person name="Tettelin H."/>
            <person name="Glass J.I."/>
            <person name="Rusch D."/>
            <person name="Podicherti R."/>
            <person name="Tsui H.-C.T."/>
            <person name="Winkler M.E."/>
        </authorList>
    </citation>
    <scope>NUCLEOTIDE SEQUENCE</scope>
</reference>
<feature type="transmembrane region" description="Helical" evidence="1">
    <location>
        <begin position="12"/>
        <end position="30"/>
    </location>
</feature>
<evidence type="ECO:0000313" key="3">
    <source>
        <dbReference type="EMBL" id="SVE59907.1"/>
    </source>
</evidence>
<keyword evidence="1" id="KW-0472">Membrane</keyword>
<evidence type="ECO:0000256" key="1">
    <source>
        <dbReference type="SAM" id="Phobius"/>
    </source>
</evidence>
<name>A0A383EST0_9ZZZZ</name>
<gene>
    <name evidence="3" type="ORF">METZ01_LOCUS512761</name>
</gene>
<dbReference type="Pfam" id="PF20581">
    <property type="entry name" value="DUF6785"/>
    <property type="match status" value="1"/>
</dbReference>
<dbReference type="InterPro" id="IPR046712">
    <property type="entry name" value="DUF6785"/>
</dbReference>
<proteinExistence type="predicted"/>